<organism evidence="1 2">
    <name type="scientific">Dorcoceras hygrometricum</name>
    <dbReference type="NCBI Taxonomy" id="472368"/>
    <lineage>
        <taxon>Eukaryota</taxon>
        <taxon>Viridiplantae</taxon>
        <taxon>Streptophyta</taxon>
        <taxon>Embryophyta</taxon>
        <taxon>Tracheophyta</taxon>
        <taxon>Spermatophyta</taxon>
        <taxon>Magnoliopsida</taxon>
        <taxon>eudicotyledons</taxon>
        <taxon>Gunneridae</taxon>
        <taxon>Pentapetalae</taxon>
        <taxon>asterids</taxon>
        <taxon>lamiids</taxon>
        <taxon>Lamiales</taxon>
        <taxon>Gesneriaceae</taxon>
        <taxon>Didymocarpoideae</taxon>
        <taxon>Trichosporeae</taxon>
        <taxon>Loxocarpinae</taxon>
        <taxon>Dorcoceras</taxon>
    </lineage>
</organism>
<dbReference type="EMBL" id="KV024101">
    <property type="protein sequence ID" value="KZV13916.1"/>
    <property type="molecule type" value="Genomic_DNA"/>
</dbReference>
<proteinExistence type="predicted"/>
<reference evidence="1 2" key="1">
    <citation type="journal article" date="2015" name="Proc. Natl. Acad. Sci. U.S.A.">
        <title>The resurrection genome of Boea hygrometrica: A blueprint for survival of dehydration.</title>
        <authorList>
            <person name="Xiao L."/>
            <person name="Yang G."/>
            <person name="Zhang L."/>
            <person name="Yang X."/>
            <person name="Zhao S."/>
            <person name="Ji Z."/>
            <person name="Zhou Q."/>
            <person name="Hu M."/>
            <person name="Wang Y."/>
            <person name="Chen M."/>
            <person name="Xu Y."/>
            <person name="Jin H."/>
            <person name="Xiao X."/>
            <person name="Hu G."/>
            <person name="Bao F."/>
            <person name="Hu Y."/>
            <person name="Wan P."/>
            <person name="Li L."/>
            <person name="Deng X."/>
            <person name="Kuang T."/>
            <person name="Xiang C."/>
            <person name="Zhu J.K."/>
            <person name="Oliver M.J."/>
            <person name="He Y."/>
        </authorList>
    </citation>
    <scope>NUCLEOTIDE SEQUENCE [LARGE SCALE GENOMIC DNA]</scope>
    <source>
        <strain evidence="2">cv. XS01</strain>
    </source>
</reference>
<protein>
    <submittedName>
        <fullName evidence="1">Uncharacterized protein</fullName>
    </submittedName>
</protein>
<keyword evidence="2" id="KW-1185">Reference proteome</keyword>
<dbReference type="Proteomes" id="UP000250235">
    <property type="component" value="Unassembled WGS sequence"/>
</dbReference>
<evidence type="ECO:0000313" key="2">
    <source>
        <dbReference type="Proteomes" id="UP000250235"/>
    </source>
</evidence>
<gene>
    <name evidence="1" type="ORF">F511_44815</name>
</gene>
<accession>A0A2Z6ZXF2</accession>
<name>A0A2Z6ZXF2_9LAMI</name>
<sequence>MRREVKEMKRRRAKESADGLALMTSLVTSSQSEDGLSPAVARYQQRATVQPVEETQVSDSKTMRLHKLIRQRFAFAIKIQQMLFPLITSSRKISAGRICLIPAGQPDASNSTSSRESQRTSCVLHPVARFIQSTRYDGSSRELQYYASSRKDPDARKVDVAKHCNQAQSIQSTKISAEDEFSRSDKSAAKQLMIYESWMSTAELNSNGENDKKPAK</sequence>
<evidence type="ECO:0000313" key="1">
    <source>
        <dbReference type="EMBL" id="KZV13916.1"/>
    </source>
</evidence>
<dbReference type="AlphaFoldDB" id="A0A2Z6ZXF2"/>